<dbReference type="PANTHER" id="PTHR14136">
    <property type="entry name" value="BTB_POZ DOMAIN-CONTAINING PROTEIN KCTD9"/>
    <property type="match status" value="1"/>
</dbReference>
<gene>
    <name evidence="1" type="ORF">LCGC14_2537230</name>
</gene>
<dbReference type="InterPro" id="IPR001646">
    <property type="entry name" value="5peptide_repeat"/>
</dbReference>
<dbReference type="SUPFAM" id="SSF141571">
    <property type="entry name" value="Pentapeptide repeat-like"/>
    <property type="match status" value="1"/>
</dbReference>
<dbReference type="PANTHER" id="PTHR14136:SF17">
    <property type="entry name" value="BTB_POZ DOMAIN-CONTAINING PROTEIN KCTD9"/>
    <property type="match status" value="1"/>
</dbReference>
<comment type="caution">
    <text evidence="1">The sequence shown here is derived from an EMBL/GenBank/DDBJ whole genome shotgun (WGS) entry which is preliminary data.</text>
</comment>
<reference evidence="1" key="1">
    <citation type="journal article" date="2015" name="Nature">
        <title>Complex archaea that bridge the gap between prokaryotes and eukaryotes.</title>
        <authorList>
            <person name="Spang A."/>
            <person name="Saw J.H."/>
            <person name="Jorgensen S.L."/>
            <person name="Zaremba-Niedzwiedzka K."/>
            <person name="Martijn J."/>
            <person name="Lind A.E."/>
            <person name="van Eijk R."/>
            <person name="Schleper C."/>
            <person name="Guy L."/>
            <person name="Ettema T.J."/>
        </authorList>
    </citation>
    <scope>NUCLEOTIDE SEQUENCE</scope>
</reference>
<feature type="non-terminal residue" evidence="1">
    <location>
        <position position="1"/>
    </location>
</feature>
<sequence length="143" mass="16002">NANLSFADFRKTNLTGANFEGANLEGALFCEACLKGANFRNVHFCRTDFRKADLTDTNIKKENVSDCDLTKAVLVGTDLGQKDSGMSFYLKEKDGEVTLMVRKEDRHHALLTITKKGTLRREKDIPPHLGFVLDNQGRIVLLN</sequence>
<evidence type="ECO:0008006" key="2">
    <source>
        <dbReference type="Google" id="ProtNLM"/>
    </source>
</evidence>
<dbReference type="Gene3D" id="2.160.20.80">
    <property type="entry name" value="E3 ubiquitin-protein ligase SopA"/>
    <property type="match status" value="1"/>
</dbReference>
<name>A0A0F9BER0_9ZZZZ</name>
<evidence type="ECO:0000313" key="1">
    <source>
        <dbReference type="EMBL" id="KKL12292.1"/>
    </source>
</evidence>
<proteinExistence type="predicted"/>
<dbReference type="InterPro" id="IPR051082">
    <property type="entry name" value="Pentapeptide-BTB/POZ_domain"/>
</dbReference>
<dbReference type="Pfam" id="PF00805">
    <property type="entry name" value="Pentapeptide"/>
    <property type="match status" value="1"/>
</dbReference>
<dbReference type="AlphaFoldDB" id="A0A0F9BER0"/>
<accession>A0A0F9BER0</accession>
<dbReference type="EMBL" id="LAZR01041320">
    <property type="protein sequence ID" value="KKL12292.1"/>
    <property type="molecule type" value="Genomic_DNA"/>
</dbReference>
<organism evidence="1">
    <name type="scientific">marine sediment metagenome</name>
    <dbReference type="NCBI Taxonomy" id="412755"/>
    <lineage>
        <taxon>unclassified sequences</taxon>
        <taxon>metagenomes</taxon>
        <taxon>ecological metagenomes</taxon>
    </lineage>
</organism>
<protein>
    <recommendedName>
        <fullName evidence="2">Pentapeptide repeat protein</fullName>
    </recommendedName>
</protein>